<comment type="subunit">
    <text evidence="3">Homodimer.</text>
</comment>
<dbReference type="GO" id="GO:0005576">
    <property type="term" value="C:extracellular region"/>
    <property type="evidence" value="ECO:0007669"/>
    <property type="project" value="UniProtKB-SubCell"/>
</dbReference>
<evidence type="ECO:0000313" key="14">
    <source>
        <dbReference type="Proteomes" id="UP000530403"/>
    </source>
</evidence>
<keyword evidence="4" id="KW-0964">Secreted</keyword>
<dbReference type="Proteomes" id="UP000498980">
    <property type="component" value="Unassembled WGS sequence"/>
</dbReference>
<protein>
    <submittedName>
        <fullName evidence="11">Subtilase-type protease inhibitor</fullName>
    </submittedName>
</protein>
<feature type="domain" description="Subtilisin inhibitor" evidence="10">
    <location>
        <begin position="41"/>
        <end position="124"/>
    </location>
</feature>
<comment type="caution">
    <text evidence="11">The sequence shown here is derived from an EMBL/GenBank/DDBJ whole genome shotgun (WGS) entry which is preliminary data.</text>
</comment>
<dbReference type="Gene3D" id="3.30.350.10">
    <property type="entry name" value="Subtilisin inhibitor-like"/>
    <property type="match status" value="1"/>
</dbReference>
<organism evidence="11 13">
    <name type="scientific">Streptomyces fulvorobeus</name>
    <dbReference type="NCBI Taxonomy" id="284028"/>
    <lineage>
        <taxon>Bacteria</taxon>
        <taxon>Bacillati</taxon>
        <taxon>Actinomycetota</taxon>
        <taxon>Actinomycetes</taxon>
        <taxon>Kitasatosporales</taxon>
        <taxon>Streptomycetaceae</taxon>
        <taxon>Streptomyces</taxon>
    </lineage>
</organism>
<evidence type="ECO:0000313" key="13">
    <source>
        <dbReference type="Proteomes" id="UP000498980"/>
    </source>
</evidence>
<dbReference type="InterPro" id="IPR036819">
    <property type="entry name" value="Subtilisin_inhibitor-like_sf"/>
</dbReference>
<evidence type="ECO:0000256" key="4">
    <source>
        <dbReference type="ARBA" id="ARBA00022525"/>
    </source>
</evidence>
<evidence type="ECO:0000256" key="9">
    <source>
        <dbReference type="SAM" id="SignalP"/>
    </source>
</evidence>
<dbReference type="InterPro" id="IPR023549">
    <property type="entry name" value="Subtilisin_inhibitor"/>
</dbReference>
<dbReference type="Proteomes" id="UP000530403">
    <property type="component" value="Unassembled WGS sequence"/>
</dbReference>
<evidence type="ECO:0000256" key="3">
    <source>
        <dbReference type="ARBA" id="ARBA00011738"/>
    </source>
</evidence>
<dbReference type="SUPFAM" id="SSF55399">
    <property type="entry name" value="Subtilisin inhibitor"/>
    <property type="match status" value="1"/>
</dbReference>
<evidence type="ECO:0000256" key="6">
    <source>
        <dbReference type="ARBA" id="ARBA00022900"/>
    </source>
</evidence>
<dbReference type="RefSeq" id="WP_173314663.1">
    <property type="nucleotide sequence ID" value="NZ_BAAAUE010000012.1"/>
</dbReference>
<keyword evidence="7" id="KW-1015">Disulfide bond</keyword>
<reference evidence="11 13" key="1">
    <citation type="submission" date="2020-05" db="EMBL/GenBank/DDBJ databases">
        <title>Whole genome shotgun sequence of Streptomyces fulvorobeus NBRC 15897.</title>
        <authorList>
            <person name="Komaki H."/>
            <person name="Tamura T."/>
        </authorList>
    </citation>
    <scope>NUCLEOTIDE SEQUENCE [LARGE SCALE GENOMIC DNA]</scope>
    <source>
        <strain evidence="11 13">NBRC 15897</strain>
    </source>
</reference>
<accession>A0A7J0C7Y1</accession>
<dbReference type="PRINTS" id="PR00294">
    <property type="entry name" value="SSBTLNINHBTR"/>
</dbReference>
<evidence type="ECO:0000256" key="5">
    <source>
        <dbReference type="ARBA" id="ARBA00022690"/>
    </source>
</evidence>
<keyword evidence="5 8" id="KW-0646">Protease inhibitor</keyword>
<comment type="subcellular location">
    <subcellularLocation>
        <location evidence="1">Secreted</location>
    </subcellularLocation>
</comment>
<evidence type="ECO:0000259" key="10">
    <source>
        <dbReference type="Pfam" id="PF00720"/>
    </source>
</evidence>
<comment type="similarity">
    <text evidence="2 8">Belongs to the protease inhibitor I16 (SSI) family.</text>
</comment>
<dbReference type="InterPro" id="IPR000691">
    <property type="entry name" value="Prot_inh_I16_SSI"/>
</dbReference>
<name>A0A7J0C7Y1_9ACTN</name>
<feature type="signal peptide" evidence="9">
    <location>
        <begin position="1"/>
        <end position="23"/>
    </location>
</feature>
<evidence type="ECO:0000256" key="1">
    <source>
        <dbReference type="ARBA" id="ARBA00004613"/>
    </source>
</evidence>
<dbReference type="AlphaFoldDB" id="A0A7J0C7Y1"/>
<gene>
    <name evidence="11" type="primary">sti1</name>
    <name evidence="12" type="ORF">HEB29_003261</name>
    <name evidence="11" type="ORF">Sfulv_34460</name>
</gene>
<dbReference type="EMBL" id="BLWC01000001">
    <property type="protein sequence ID" value="GFM98635.1"/>
    <property type="molecule type" value="Genomic_DNA"/>
</dbReference>
<keyword evidence="13" id="KW-1185">Reference proteome</keyword>
<feature type="chain" id="PRO_5033593064" evidence="9">
    <location>
        <begin position="24"/>
        <end position="138"/>
    </location>
</feature>
<reference evidence="12 14" key="2">
    <citation type="submission" date="2020-07" db="EMBL/GenBank/DDBJ databases">
        <title>Sequencing the genomes of 1000 actinobacteria strains.</title>
        <authorList>
            <person name="Klenk H.-P."/>
        </authorList>
    </citation>
    <scope>NUCLEOTIDE SEQUENCE [LARGE SCALE GENOMIC DNA]</scope>
    <source>
        <strain evidence="12 14">DSM 41455</strain>
    </source>
</reference>
<keyword evidence="6 8" id="KW-0722">Serine protease inhibitor</keyword>
<evidence type="ECO:0000256" key="7">
    <source>
        <dbReference type="ARBA" id="ARBA00023157"/>
    </source>
</evidence>
<dbReference type="EMBL" id="JACCCF010000001">
    <property type="protein sequence ID" value="NYE42250.1"/>
    <property type="molecule type" value="Genomic_DNA"/>
</dbReference>
<evidence type="ECO:0000313" key="12">
    <source>
        <dbReference type="EMBL" id="NYE42250.1"/>
    </source>
</evidence>
<sequence length="138" mass="13824">MNKLTAAVAAVLLGTGLAGTAHASTAAAPGPAPSIAVEEAQLALTVSDAEGTWSRAVLLTCPAAAVPGHPDPAAACADLTRAGGDLDALPGDPHSCTREYEPVIAQVSGAYRGRPVAWSRTYPNACLLDAGTGSVFRF</sequence>
<dbReference type="Pfam" id="PF00720">
    <property type="entry name" value="SSI"/>
    <property type="match status" value="1"/>
</dbReference>
<proteinExistence type="inferred from homology"/>
<evidence type="ECO:0000313" key="11">
    <source>
        <dbReference type="EMBL" id="GFM98635.1"/>
    </source>
</evidence>
<evidence type="ECO:0000256" key="8">
    <source>
        <dbReference type="RuleBase" id="RU003471"/>
    </source>
</evidence>
<evidence type="ECO:0000256" key="2">
    <source>
        <dbReference type="ARBA" id="ARBA00010472"/>
    </source>
</evidence>
<keyword evidence="9" id="KW-0732">Signal</keyword>
<dbReference type="GO" id="GO:0004867">
    <property type="term" value="F:serine-type endopeptidase inhibitor activity"/>
    <property type="evidence" value="ECO:0007669"/>
    <property type="project" value="UniProtKB-KW"/>
</dbReference>